<name>A0ABT9D3N6_9MOLU</name>
<proteinExistence type="predicted"/>
<dbReference type="RefSeq" id="WP_304514246.1">
    <property type="nucleotide sequence ID" value="NZ_JAOSIQ010000006.1"/>
</dbReference>
<dbReference type="Proteomes" id="UP001170683">
    <property type="component" value="Unassembled WGS sequence"/>
</dbReference>
<reference evidence="1 2" key="1">
    <citation type="journal article" date="2023" name="Int. J. Syst. Evol. Microbiol.">
        <title>The observation of taxonomic boundaries for the 16SrII and 16SrXXV phytoplasmas using genome-based delimitation.</title>
        <authorList>
            <person name="Rodrigues Jardim B."/>
            <person name="Tran-Nguyen L.T.T."/>
            <person name="Gambley C."/>
            <person name="Al-Sadi A.M."/>
            <person name="Al-Subhi A.M."/>
            <person name="Foissac X."/>
            <person name="Salar P."/>
            <person name="Cai H."/>
            <person name="Yang J.Y."/>
            <person name="Davis R."/>
            <person name="Jones L."/>
            <person name="Rodoni B."/>
            <person name="Constable F.E."/>
        </authorList>
    </citation>
    <scope>NUCLEOTIDE SEQUENCE [LARGE SCALE GENOMIC DNA]</scope>
    <source>
        <strain evidence="1">BAWM-225</strain>
    </source>
</reference>
<keyword evidence="2" id="KW-1185">Reference proteome</keyword>
<evidence type="ECO:0000313" key="2">
    <source>
        <dbReference type="Proteomes" id="UP001170683"/>
    </source>
</evidence>
<gene>
    <name evidence="1" type="ORF">OC701_00950</name>
</gene>
<accession>A0ABT9D3N6</accession>
<sequence length="77" mass="8828">MSLNKKIYFSLLGLLSSGLLLLLIFGITHTRFFTKKPSLKNQISIAQSPEIDHQIQLEQVKIRELQQQDHALKNQIA</sequence>
<evidence type="ECO:0000313" key="1">
    <source>
        <dbReference type="EMBL" id="MDO8064041.1"/>
    </source>
</evidence>
<organism evidence="1 2">
    <name type="scientific">Candidatus Phytoplasma bonamiae</name>
    <dbReference type="NCBI Taxonomy" id="2982626"/>
    <lineage>
        <taxon>Bacteria</taxon>
        <taxon>Bacillati</taxon>
        <taxon>Mycoplasmatota</taxon>
        <taxon>Mollicutes</taxon>
        <taxon>Acholeplasmatales</taxon>
        <taxon>Acholeplasmataceae</taxon>
        <taxon>Candidatus Phytoplasma</taxon>
        <taxon>16SrII (Peanut WB group)</taxon>
    </lineage>
</organism>
<dbReference type="EMBL" id="JAOSIQ010000006">
    <property type="protein sequence ID" value="MDO8064041.1"/>
    <property type="molecule type" value="Genomic_DNA"/>
</dbReference>
<protein>
    <submittedName>
        <fullName evidence="1">Uncharacterized protein</fullName>
    </submittedName>
</protein>
<comment type="caution">
    <text evidence="1">The sequence shown here is derived from an EMBL/GenBank/DDBJ whole genome shotgun (WGS) entry which is preliminary data.</text>
</comment>